<name>A0A0F6EV35_PAEPO</name>
<evidence type="ECO:0000313" key="2">
    <source>
        <dbReference type="Proteomes" id="UP000254400"/>
    </source>
</evidence>
<dbReference type="RefSeq" id="WP_019685965.1">
    <property type="nucleotide sequence ID" value="NZ_CP009909.1"/>
</dbReference>
<dbReference type="Pfam" id="PF00583">
    <property type="entry name" value="Acetyltransf_1"/>
    <property type="match status" value="1"/>
</dbReference>
<dbReference type="PANTHER" id="PTHR43233:SF1">
    <property type="entry name" value="FAMILY N-ACETYLTRANSFERASE, PUTATIVE (AFU_ORTHOLOGUE AFUA_6G03350)-RELATED"/>
    <property type="match status" value="1"/>
</dbReference>
<dbReference type="Proteomes" id="UP000254400">
    <property type="component" value="Unassembled WGS sequence"/>
</dbReference>
<dbReference type="PROSITE" id="PS51186">
    <property type="entry name" value="GNAT"/>
    <property type="match status" value="1"/>
</dbReference>
<reference evidence="1 2" key="1">
    <citation type="submission" date="2018-06" db="EMBL/GenBank/DDBJ databases">
        <authorList>
            <consortium name="Pathogen Informatics"/>
            <person name="Doyle S."/>
        </authorList>
    </citation>
    <scope>NUCLEOTIDE SEQUENCE [LARGE SCALE GENOMIC DNA]</scope>
    <source>
        <strain evidence="1 2">NCTC10343</strain>
    </source>
</reference>
<dbReference type="Gene3D" id="3.40.630.30">
    <property type="match status" value="1"/>
</dbReference>
<sequence>MNKKIEFATEHHETSNQPYELLRVDYAIPAVEEYRALRKEAGLSQITEEAAAKGLPNSLFAVTLRLGQELIGMGRVSGDGGVFFLVTDIAVKPSHQGKGYGRKLMEEIMEYLRREVPAGSFATLIADKPADRLYAQFGFQLVSPGSEGMYWRQPGGL</sequence>
<organism evidence="1 2">
    <name type="scientific">Paenibacillus polymyxa</name>
    <name type="common">Bacillus polymyxa</name>
    <dbReference type="NCBI Taxonomy" id="1406"/>
    <lineage>
        <taxon>Bacteria</taxon>
        <taxon>Bacillati</taxon>
        <taxon>Bacillota</taxon>
        <taxon>Bacilli</taxon>
        <taxon>Bacillales</taxon>
        <taxon>Paenibacillaceae</taxon>
        <taxon>Paenibacillus</taxon>
    </lineage>
</organism>
<proteinExistence type="predicted"/>
<dbReference type="InterPro" id="IPR000182">
    <property type="entry name" value="GNAT_dom"/>
</dbReference>
<keyword evidence="1" id="KW-0808">Transferase</keyword>
<dbReference type="GO" id="GO:0016747">
    <property type="term" value="F:acyltransferase activity, transferring groups other than amino-acyl groups"/>
    <property type="evidence" value="ECO:0007669"/>
    <property type="project" value="InterPro"/>
</dbReference>
<dbReference type="SUPFAM" id="SSF55729">
    <property type="entry name" value="Acyl-CoA N-acyltransferases (Nat)"/>
    <property type="match status" value="1"/>
</dbReference>
<dbReference type="EMBL" id="UGSC01000001">
    <property type="protein sequence ID" value="SUA62905.1"/>
    <property type="molecule type" value="Genomic_DNA"/>
</dbReference>
<protein>
    <submittedName>
        <fullName evidence="1">GNAT family acetyltransferase</fullName>
    </submittedName>
</protein>
<dbReference type="PANTHER" id="PTHR43233">
    <property type="entry name" value="FAMILY N-ACETYLTRANSFERASE, PUTATIVE (AFU_ORTHOLOGUE AFUA_6G03350)-RELATED"/>
    <property type="match status" value="1"/>
</dbReference>
<dbReference type="CDD" id="cd04301">
    <property type="entry name" value="NAT_SF"/>
    <property type="match status" value="1"/>
</dbReference>
<dbReference type="AlphaFoldDB" id="A0A0F6EV35"/>
<accession>A0A0F6EV35</accession>
<gene>
    <name evidence="1" type="ORF">NCTC10343_00500</name>
</gene>
<dbReference type="InterPro" id="IPR053144">
    <property type="entry name" value="Acetyltransferase_Butenolide"/>
</dbReference>
<dbReference type="InterPro" id="IPR016181">
    <property type="entry name" value="Acyl_CoA_acyltransferase"/>
</dbReference>
<evidence type="ECO:0000313" key="1">
    <source>
        <dbReference type="EMBL" id="SUA62905.1"/>
    </source>
</evidence>
<dbReference type="GeneID" id="93349320"/>